<dbReference type="SUPFAM" id="SSF50475">
    <property type="entry name" value="FMN-binding split barrel"/>
    <property type="match status" value="1"/>
</dbReference>
<dbReference type="OrthoDB" id="9786134at2"/>
<reference evidence="2 4" key="3">
    <citation type="submission" date="2019-07" db="EMBL/GenBank/DDBJ databases">
        <title>Whole genome shotgun sequence of Methylobacterium oxalidis NBRC 107715.</title>
        <authorList>
            <person name="Hosoyama A."/>
            <person name="Uohara A."/>
            <person name="Ohji S."/>
            <person name="Ichikawa N."/>
        </authorList>
    </citation>
    <scope>NUCLEOTIDE SEQUENCE [LARGE SCALE GENOMIC DNA]</scope>
    <source>
        <strain evidence="2 4">NBRC 107715</strain>
    </source>
</reference>
<sequence>MHAPSFHADEIAAQRLGDGVIGDTPAIRTFMPEQHRTFFAGLPMLLVGAVDADGWPIATALAGRPGFVSTPDPETLRVAALPPSDDPAASALRPGAEIGLLGLDFGTRRRNRANGRIAAVDAGGFTVAVEQSFGNCPKYIRRREAEAEPRAGGPAESFRGVDARARALIASADTLFVATRARDGVGPAGGADISHRGGSPGFVRVDGDVLTIPDLPGNRYFNTLGNLVGEPRASLLLVDFESGDLLTLQGEAEIDWDGREAAGFAGARRSWSFRALRGWRRPAALPLRWRPLDPSPFLAGTGPWAGPA</sequence>
<name>A0A512IWG2_9HYPH</name>
<dbReference type="PANTHER" id="PTHR42815:SF2">
    <property type="entry name" value="FAD-BINDING, PUTATIVE (AFU_ORTHOLOGUE AFUA_6G07600)-RELATED"/>
    <property type="match status" value="1"/>
</dbReference>
<evidence type="ECO:0000313" key="3">
    <source>
        <dbReference type="EMBL" id="GLS62005.1"/>
    </source>
</evidence>
<dbReference type="EMBL" id="BJZU01000002">
    <property type="protein sequence ID" value="GEP02060.1"/>
    <property type="molecule type" value="Genomic_DNA"/>
</dbReference>
<dbReference type="InterPro" id="IPR011576">
    <property type="entry name" value="Pyridox_Oxase_N"/>
</dbReference>
<dbReference type="AlphaFoldDB" id="A0A512IWG2"/>
<dbReference type="EMBL" id="BSPK01000004">
    <property type="protein sequence ID" value="GLS62005.1"/>
    <property type="molecule type" value="Genomic_DNA"/>
</dbReference>
<organism evidence="2 4">
    <name type="scientific">Methylobacterium oxalidis</name>
    <dbReference type="NCBI Taxonomy" id="944322"/>
    <lineage>
        <taxon>Bacteria</taxon>
        <taxon>Pseudomonadati</taxon>
        <taxon>Pseudomonadota</taxon>
        <taxon>Alphaproteobacteria</taxon>
        <taxon>Hyphomicrobiales</taxon>
        <taxon>Methylobacteriaceae</taxon>
        <taxon>Methylobacterium</taxon>
    </lineage>
</organism>
<comment type="caution">
    <text evidence="2">The sequence shown here is derived from an EMBL/GenBank/DDBJ whole genome shotgun (WGS) entry which is preliminary data.</text>
</comment>
<feature type="domain" description="Pyridoxamine 5'-phosphate oxidase N-terminal" evidence="1">
    <location>
        <begin position="163"/>
        <end position="268"/>
    </location>
</feature>
<reference evidence="5" key="2">
    <citation type="journal article" date="2019" name="Int. J. Syst. Evol. Microbiol.">
        <title>The Global Catalogue of Microorganisms (GCM) 10K type strain sequencing project: providing services to taxonomists for standard genome sequencing and annotation.</title>
        <authorList>
            <consortium name="The Broad Institute Genomics Platform"/>
            <consortium name="The Broad Institute Genome Sequencing Center for Infectious Disease"/>
            <person name="Wu L."/>
            <person name="Ma J."/>
        </authorList>
    </citation>
    <scope>NUCLEOTIDE SEQUENCE [LARGE SCALE GENOMIC DNA]</scope>
    <source>
        <strain evidence="5">NBRC 107715</strain>
    </source>
</reference>
<dbReference type="Gene3D" id="2.30.110.10">
    <property type="entry name" value="Electron Transport, Fmn-binding Protein, Chain A"/>
    <property type="match status" value="1"/>
</dbReference>
<accession>A0A512IWG2</accession>
<evidence type="ECO:0000313" key="5">
    <source>
        <dbReference type="Proteomes" id="UP001156856"/>
    </source>
</evidence>
<reference evidence="3" key="1">
    <citation type="journal article" date="2014" name="Int. J. Syst. Evol. Microbiol.">
        <title>Complete genome of a new Firmicutes species belonging to the dominant human colonic microbiota ('Ruminococcus bicirculans') reveals two chromosomes and a selective capacity to utilize plant glucans.</title>
        <authorList>
            <consortium name="NISC Comparative Sequencing Program"/>
            <person name="Wegmann U."/>
            <person name="Louis P."/>
            <person name="Goesmann A."/>
            <person name="Henrissat B."/>
            <person name="Duncan S.H."/>
            <person name="Flint H.J."/>
        </authorList>
    </citation>
    <scope>NUCLEOTIDE SEQUENCE</scope>
    <source>
        <strain evidence="3">NBRC 107715</strain>
    </source>
</reference>
<dbReference type="Pfam" id="PF01243">
    <property type="entry name" value="PNPOx_N"/>
    <property type="match status" value="1"/>
</dbReference>
<evidence type="ECO:0000313" key="4">
    <source>
        <dbReference type="Proteomes" id="UP000321960"/>
    </source>
</evidence>
<protein>
    <submittedName>
        <fullName evidence="2">Pyridoxamine 5'-phosphate oxidase</fullName>
    </submittedName>
</protein>
<dbReference type="PANTHER" id="PTHR42815">
    <property type="entry name" value="FAD-BINDING, PUTATIVE (AFU_ORTHOLOGUE AFUA_6G07600)-RELATED"/>
    <property type="match status" value="1"/>
</dbReference>
<dbReference type="Proteomes" id="UP001156856">
    <property type="component" value="Unassembled WGS sequence"/>
</dbReference>
<dbReference type="RefSeq" id="WP_147023736.1">
    <property type="nucleotide sequence ID" value="NZ_BJZU01000002.1"/>
</dbReference>
<keyword evidence="5" id="KW-1185">Reference proteome</keyword>
<reference evidence="3" key="4">
    <citation type="submission" date="2023-01" db="EMBL/GenBank/DDBJ databases">
        <title>Draft genome sequence of Methylobacterium oxalidis strain NBRC 107715.</title>
        <authorList>
            <person name="Sun Q."/>
            <person name="Mori K."/>
        </authorList>
    </citation>
    <scope>NUCLEOTIDE SEQUENCE</scope>
    <source>
        <strain evidence="3">NBRC 107715</strain>
    </source>
</reference>
<evidence type="ECO:0000259" key="1">
    <source>
        <dbReference type="Pfam" id="PF01243"/>
    </source>
</evidence>
<evidence type="ECO:0000313" key="2">
    <source>
        <dbReference type="EMBL" id="GEP02060.1"/>
    </source>
</evidence>
<gene>
    <name evidence="3" type="ORF">GCM10007888_03860</name>
    <name evidence="2" type="ORF">MOX02_00980</name>
</gene>
<dbReference type="Proteomes" id="UP000321960">
    <property type="component" value="Unassembled WGS sequence"/>
</dbReference>
<proteinExistence type="predicted"/>
<dbReference type="InterPro" id="IPR012349">
    <property type="entry name" value="Split_barrel_FMN-bd"/>
</dbReference>